<organism evidence="3 4">
    <name type="scientific">Desulfobulbus oligotrophicus</name>
    <dbReference type="NCBI Taxonomy" id="1909699"/>
    <lineage>
        <taxon>Bacteria</taxon>
        <taxon>Pseudomonadati</taxon>
        <taxon>Thermodesulfobacteriota</taxon>
        <taxon>Desulfobulbia</taxon>
        <taxon>Desulfobulbales</taxon>
        <taxon>Desulfobulbaceae</taxon>
        <taxon>Desulfobulbus</taxon>
    </lineage>
</organism>
<dbReference type="EMBL" id="CP054140">
    <property type="protein sequence ID" value="QQG66042.1"/>
    <property type="molecule type" value="Genomic_DNA"/>
</dbReference>
<feature type="chain" id="PRO_5032664749" description="Cytochrome c7-like domain-containing protein" evidence="1">
    <location>
        <begin position="23"/>
        <end position="235"/>
    </location>
</feature>
<dbReference type="Proteomes" id="UP000596092">
    <property type="component" value="Chromosome"/>
</dbReference>
<evidence type="ECO:0000256" key="1">
    <source>
        <dbReference type="SAM" id="SignalP"/>
    </source>
</evidence>
<feature type="domain" description="Cytochrome c7-like" evidence="2">
    <location>
        <begin position="147"/>
        <end position="214"/>
    </location>
</feature>
<accession>A0A7T5VDS8</accession>
<dbReference type="AlphaFoldDB" id="A0A7T5VDS8"/>
<gene>
    <name evidence="3" type="ORF">HP555_09255</name>
</gene>
<dbReference type="KEGG" id="dog:HP555_09255"/>
<proteinExistence type="predicted"/>
<dbReference type="RefSeq" id="WP_199261798.1">
    <property type="nucleotide sequence ID" value="NZ_CP054140.1"/>
</dbReference>
<reference evidence="3 4" key="1">
    <citation type="submission" date="2020-05" db="EMBL/GenBank/DDBJ databases">
        <title>Complete genome of Desulfobulbus oligotrophicus.</title>
        <authorList>
            <person name="Podar M."/>
        </authorList>
    </citation>
    <scope>NUCLEOTIDE SEQUENCE [LARGE SCALE GENOMIC DNA]</scope>
    <source>
        <strain evidence="3 4">Prop6</strain>
    </source>
</reference>
<keyword evidence="1" id="KW-0732">Signal</keyword>
<feature type="signal peptide" evidence="1">
    <location>
        <begin position="1"/>
        <end position="22"/>
    </location>
</feature>
<evidence type="ECO:0000313" key="3">
    <source>
        <dbReference type="EMBL" id="QQG66042.1"/>
    </source>
</evidence>
<dbReference type="InterPro" id="IPR036280">
    <property type="entry name" value="Multihaem_cyt_sf"/>
</dbReference>
<dbReference type="Gene3D" id="3.90.10.10">
    <property type="entry name" value="Cytochrome C3"/>
    <property type="match status" value="2"/>
</dbReference>
<feature type="domain" description="Cytochrome c7-like" evidence="2">
    <location>
        <begin position="60"/>
        <end position="128"/>
    </location>
</feature>
<dbReference type="PANTHER" id="PTHR39425">
    <property type="entry name" value="LIPOPROTEIN CYTOCHROME C"/>
    <property type="match status" value="1"/>
</dbReference>
<name>A0A7T5VDS8_9BACT</name>
<protein>
    <recommendedName>
        <fullName evidence="2">Cytochrome c7-like domain-containing protein</fullName>
    </recommendedName>
</protein>
<dbReference type="SUPFAM" id="SSF48695">
    <property type="entry name" value="Multiheme cytochromes"/>
    <property type="match status" value="1"/>
</dbReference>
<keyword evidence="4" id="KW-1185">Reference proteome</keyword>
<dbReference type="NCBIfam" id="TIGR04257">
    <property type="entry name" value="nanowire_3heme"/>
    <property type="match status" value="2"/>
</dbReference>
<evidence type="ECO:0000259" key="2">
    <source>
        <dbReference type="Pfam" id="PF14522"/>
    </source>
</evidence>
<dbReference type="Pfam" id="PF14522">
    <property type="entry name" value="Cytochrome_C7"/>
    <property type="match status" value="2"/>
</dbReference>
<dbReference type="InterPro" id="IPR029467">
    <property type="entry name" value="Cyt_c7-like"/>
</dbReference>
<sequence length="235" mass="25466">MKGKTLLMAAWGVIFAAGILFASDKDATVPSEPAQEAAAAKEYESFGDTKIVIMEAVKDMFSHNSHVVTAGISCESCHPSLFERKRGAGKAKGDYNHTSFDAGKYCGACHDGDAAFSTTGQQSCKVCHGSDMQQPEIIVFNRPVKGVVFDHKGHVDMGLNCASCHDKEFEMRIGAAEETAHKFHMQAMYRGQYCGVCHNGNIAFAANTRCTTCHIGIKGVEKMLKKKNGDFEKKG</sequence>
<dbReference type="PANTHER" id="PTHR39425:SF1">
    <property type="entry name" value="CYTOCHROME C7-LIKE DOMAIN-CONTAINING PROTEIN"/>
    <property type="match status" value="1"/>
</dbReference>
<evidence type="ECO:0000313" key="4">
    <source>
        <dbReference type="Proteomes" id="UP000596092"/>
    </source>
</evidence>
<dbReference type="InterPro" id="IPR026352">
    <property type="entry name" value="Nanowire_3heme"/>
</dbReference>